<name>X1JH81_9ZZZZ</name>
<dbReference type="PRINTS" id="PR00081">
    <property type="entry name" value="GDHRDH"/>
</dbReference>
<evidence type="ECO:0000313" key="3">
    <source>
        <dbReference type="EMBL" id="GAH69098.1"/>
    </source>
</evidence>
<protein>
    <submittedName>
        <fullName evidence="3">Uncharacterized protein</fullName>
    </submittedName>
</protein>
<dbReference type="AlphaFoldDB" id="X1JH81"/>
<dbReference type="InterPro" id="IPR036291">
    <property type="entry name" value="NAD(P)-bd_dom_sf"/>
</dbReference>
<evidence type="ECO:0000256" key="2">
    <source>
        <dbReference type="ARBA" id="ARBA00023002"/>
    </source>
</evidence>
<dbReference type="Gene3D" id="3.40.50.720">
    <property type="entry name" value="NAD(P)-binding Rossmann-like Domain"/>
    <property type="match status" value="1"/>
</dbReference>
<dbReference type="EMBL" id="BARU01028303">
    <property type="protein sequence ID" value="GAH69098.1"/>
    <property type="molecule type" value="Genomic_DNA"/>
</dbReference>
<reference evidence="3" key="1">
    <citation type="journal article" date="2014" name="Front. Microbiol.">
        <title>High frequency of phylogenetically diverse reductive dehalogenase-homologous genes in deep subseafloor sedimentary metagenomes.</title>
        <authorList>
            <person name="Kawai M."/>
            <person name="Futagami T."/>
            <person name="Toyoda A."/>
            <person name="Takaki Y."/>
            <person name="Nishi S."/>
            <person name="Hori S."/>
            <person name="Arai W."/>
            <person name="Tsubouchi T."/>
            <person name="Morono Y."/>
            <person name="Uchiyama I."/>
            <person name="Ito T."/>
            <person name="Fujiyama A."/>
            <person name="Inagaki F."/>
            <person name="Takami H."/>
        </authorList>
    </citation>
    <scope>NUCLEOTIDE SEQUENCE</scope>
    <source>
        <strain evidence="3">Expedition CK06-06</strain>
    </source>
</reference>
<dbReference type="Pfam" id="PF00106">
    <property type="entry name" value="adh_short"/>
    <property type="match status" value="1"/>
</dbReference>
<dbReference type="GO" id="GO:0048038">
    <property type="term" value="F:quinone binding"/>
    <property type="evidence" value="ECO:0007669"/>
    <property type="project" value="TreeGrafter"/>
</dbReference>
<dbReference type="SUPFAM" id="SSF51735">
    <property type="entry name" value="NAD(P)-binding Rossmann-fold domains"/>
    <property type="match status" value="1"/>
</dbReference>
<organism evidence="3">
    <name type="scientific">marine sediment metagenome</name>
    <dbReference type="NCBI Taxonomy" id="412755"/>
    <lineage>
        <taxon>unclassified sequences</taxon>
        <taxon>metagenomes</taxon>
        <taxon>ecological metagenomes</taxon>
    </lineage>
</organism>
<gene>
    <name evidence="3" type="ORF">S03H2_45203</name>
</gene>
<dbReference type="InterPro" id="IPR002347">
    <property type="entry name" value="SDR_fam"/>
</dbReference>
<dbReference type="PANTHER" id="PTHR42760">
    <property type="entry name" value="SHORT-CHAIN DEHYDROGENASES/REDUCTASES FAMILY MEMBER"/>
    <property type="match status" value="1"/>
</dbReference>
<proteinExistence type="inferred from homology"/>
<dbReference type="PANTHER" id="PTHR42760:SF133">
    <property type="entry name" value="3-OXOACYL-[ACYL-CARRIER-PROTEIN] REDUCTASE"/>
    <property type="match status" value="1"/>
</dbReference>
<comment type="caution">
    <text evidence="3">The sequence shown here is derived from an EMBL/GenBank/DDBJ whole genome shotgun (WGS) entry which is preliminary data.</text>
</comment>
<accession>X1JH81</accession>
<feature type="non-terminal residue" evidence="3">
    <location>
        <position position="1"/>
    </location>
</feature>
<dbReference type="CDD" id="cd05233">
    <property type="entry name" value="SDR_c"/>
    <property type="match status" value="1"/>
</dbReference>
<sequence>IVNLGSIAGIAGFAPRPAYGPAKAGVIYLTRSLALEWAEYNINVN</sequence>
<dbReference type="GO" id="GO:0016616">
    <property type="term" value="F:oxidoreductase activity, acting on the CH-OH group of donors, NAD or NADP as acceptor"/>
    <property type="evidence" value="ECO:0007669"/>
    <property type="project" value="TreeGrafter"/>
</dbReference>
<dbReference type="GO" id="GO:0006633">
    <property type="term" value="P:fatty acid biosynthetic process"/>
    <property type="evidence" value="ECO:0007669"/>
    <property type="project" value="TreeGrafter"/>
</dbReference>
<evidence type="ECO:0000256" key="1">
    <source>
        <dbReference type="ARBA" id="ARBA00006484"/>
    </source>
</evidence>
<keyword evidence="2" id="KW-0560">Oxidoreductase</keyword>
<comment type="similarity">
    <text evidence="1">Belongs to the short-chain dehydrogenases/reductases (SDR) family.</text>
</comment>